<proteinExistence type="predicted"/>
<feature type="transmembrane region" description="Helical" evidence="1">
    <location>
        <begin position="43"/>
        <end position="63"/>
    </location>
</feature>
<feature type="transmembrane region" description="Helical" evidence="1">
    <location>
        <begin position="102"/>
        <end position="122"/>
    </location>
</feature>
<keyword evidence="1" id="KW-0812">Transmembrane</keyword>
<gene>
    <name evidence="2" type="ORF">UMC4404_05831</name>
</gene>
<keyword evidence="1" id="KW-0472">Membrane</keyword>
<organism evidence="2 3">
    <name type="scientific">Paraclostridium sordellii</name>
    <name type="common">Clostridium sordellii</name>
    <dbReference type="NCBI Taxonomy" id="1505"/>
    <lineage>
        <taxon>Bacteria</taxon>
        <taxon>Bacillati</taxon>
        <taxon>Bacillota</taxon>
        <taxon>Clostridia</taxon>
        <taxon>Peptostreptococcales</taxon>
        <taxon>Peptostreptococcaceae</taxon>
        <taxon>Paraclostridium</taxon>
    </lineage>
</organism>
<comment type="caution">
    <text evidence="2">The sequence shown here is derived from an EMBL/GenBank/DDBJ whole genome shotgun (WGS) entry which is preliminary data.</text>
</comment>
<evidence type="ECO:0000256" key="1">
    <source>
        <dbReference type="SAM" id="Phobius"/>
    </source>
</evidence>
<dbReference type="RefSeq" id="WP_057557458.1">
    <property type="nucleotide sequence ID" value="NZ_CDNY01000003.1"/>
</dbReference>
<name>A0A9P1KZU6_PARSO</name>
<accession>A0A9P1KZU6</accession>
<feature type="transmembrane region" description="Helical" evidence="1">
    <location>
        <begin position="12"/>
        <end position="31"/>
    </location>
</feature>
<dbReference type="Proteomes" id="UP000049685">
    <property type="component" value="Unassembled WGS sequence"/>
</dbReference>
<keyword evidence="1" id="KW-1133">Transmembrane helix</keyword>
<dbReference type="AlphaFoldDB" id="A0A9P1KZU6"/>
<feature type="transmembrane region" description="Helical" evidence="1">
    <location>
        <begin position="70"/>
        <end position="90"/>
    </location>
</feature>
<protein>
    <submittedName>
        <fullName evidence="2">Uncharacterized protein</fullName>
    </submittedName>
</protein>
<evidence type="ECO:0000313" key="3">
    <source>
        <dbReference type="Proteomes" id="UP000049685"/>
    </source>
</evidence>
<reference evidence="3" key="1">
    <citation type="submission" date="2015-01" db="EMBL/GenBank/DDBJ databases">
        <authorList>
            <person name="Aslett A.Martin."/>
            <person name="De Silva Nishadi"/>
        </authorList>
    </citation>
    <scope>NUCLEOTIDE SEQUENCE [LARGE SCALE GENOMIC DNA]</scope>
    <source>
        <strain evidence="3">UMC4404</strain>
    </source>
</reference>
<sequence>MKYEIIFKFMSRMGVLLYLLVTALNSYIFMVEDNHNLLVFDELSLFLHIAFVISIITAIFICITSHRYRISFISIILSSIFFIICLYNTIDMPNPWGGDGIKIASYNLISNLIIIVSIIHSYKKYTNSM</sequence>
<dbReference type="EMBL" id="CDNY01000003">
    <property type="protein sequence ID" value="CEO32603.1"/>
    <property type="molecule type" value="Genomic_DNA"/>
</dbReference>
<evidence type="ECO:0000313" key="2">
    <source>
        <dbReference type="EMBL" id="CEO32603.1"/>
    </source>
</evidence>